<reference evidence="2 3" key="1">
    <citation type="submission" date="2016-10" db="EMBL/GenBank/DDBJ databases">
        <authorList>
            <person name="de Groot N.N."/>
        </authorList>
    </citation>
    <scope>NUCLEOTIDE SEQUENCE [LARGE SCALE GENOMIC DNA]</scope>
    <source>
        <strain evidence="2 3">DSM 378</strain>
    </source>
</reference>
<name>A0A1H9NGJ5_9GAMM</name>
<proteinExistence type="predicted"/>
<dbReference type="Pfam" id="PF04230">
    <property type="entry name" value="PS_pyruv_trans"/>
    <property type="match status" value="1"/>
</dbReference>
<accession>A0A1H9NGJ5</accession>
<dbReference type="EMBL" id="FOFJ01000044">
    <property type="protein sequence ID" value="SER35052.1"/>
    <property type="molecule type" value="Genomic_DNA"/>
</dbReference>
<dbReference type="Proteomes" id="UP000199267">
    <property type="component" value="Unassembled WGS sequence"/>
</dbReference>
<protein>
    <submittedName>
        <fullName evidence="2">Polysaccharide pyruvyl transferase</fullName>
    </submittedName>
</protein>
<dbReference type="GO" id="GO:0016740">
    <property type="term" value="F:transferase activity"/>
    <property type="evidence" value="ECO:0007669"/>
    <property type="project" value="UniProtKB-KW"/>
</dbReference>
<feature type="domain" description="Polysaccharide pyruvyl transferase" evidence="1">
    <location>
        <begin position="68"/>
        <end position="309"/>
    </location>
</feature>
<dbReference type="RefSeq" id="WP_090624079.1">
    <property type="nucleotide sequence ID" value="NZ_FOFJ01000044.1"/>
</dbReference>
<keyword evidence="2" id="KW-0808">Transferase</keyword>
<dbReference type="InterPro" id="IPR007345">
    <property type="entry name" value="Polysacch_pyruvyl_Trfase"/>
</dbReference>
<evidence type="ECO:0000259" key="1">
    <source>
        <dbReference type="Pfam" id="PF04230"/>
    </source>
</evidence>
<gene>
    <name evidence="2" type="ORF">SAMN04244573_03436</name>
</gene>
<evidence type="ECO:0000313" key="3">
    <source>
        <dbReference type="Proteomes" id="UP000199267"/>
    </source>
</evidence>
<sequence length="379" mass="41492">MKPFLLGLSPTIENSALLSTETTYRLAGENTGNLAFCHAISRALGGDLNSILWDAPAPQIDAMGDIGVITMANQLGSHVDLGWAAKPLQDVKCKLVGIGLGAQAGSLQEEPEIPEGTLDWIRNIQERAPGSHPNIAMRGEFSQRALERYGLADRTIVLGCPTLFISPDKKLGKTIATRFNKTPSNIAITAGHQRWTHLSTLENSLVEMASSTGGGAYICQSPLEMVMLGRGEASLMSLESRNACRNYIAPHMSDDDFVTWSIRHAHSFFSAASWMEYVRRFDFVIGTRIHGAMLALQVGVPALCLAHDSRTVELCQTMLVPYVRAQDIASGITLDMLPDLFNFDPELFDQNRTKLAKTYVNFLQNNQLTPAPYLKALAE</sequence>
<evidence type="ECO:0000313" key="2">
    <source>
        <dbReference type="EMBL" id="SER35052.1"/>
    </source>
</evidence>
<dbReference type="AlphaFoldDB" id="A0A1H9NGJ5"/>
<organism evidence="2 3">
    <name type="scientific">Azotobacter beijerinckii</name>
    <dbReference type="NCBI Taxonomy" id="170623"/>
    <lineage>
        <taxon>Bacteria</taxon>
        <taxon>Pseudomonadati</taxon>
        <taxon>Pseudomonadota</taxon>
        <taxon>Gammaproteobacteria</taxon>
        <taxon>Pseudomonadales</taxon>
        <taxon>Pseudomonadaceae</taxon>
        <taxon>Azotobacter</taxon>
    </lineage>
</organism>